<dbReference type="Proteomes" id="UP000294508">
    <property type="component" value="Unassembled WGS sequence"/>
</dbReference>
<name>A0A4R2HS85_9ACTN</name>
<evidence type="ECO:0000313" key="1">
    <source>
        <dbReference type="EMBL" id="TCO33388.1"/>
    </source>
</evidence>
<reference evidence="1 2" key="1">
    <citation type="journal article" date="2015" name="Stand. Genomic Sci.">
        <title>Genomic Encyclopedia of Bacterial and Archaeal Type Strains, Phase III: the genomes of soil and plant-associated and newly described type strains.</title>
        <authorList>
            <person name="Whitman W.B."/>
            <person name="Woyke T."/>
            <person name="Klenk H.P."/>
            <person name="Zhou Y."/>
            <person name="Lilburn T.G."/>
            <person name="Beck B.J."/>
            <person name="De Vos P."/>
            <person name="Vandamme P."/>
            <person name="Eisen J.A."/>
            <person name="Garrity G."/>
            <person name="Hugenholtz P."/>
            <person name="Kyrpides N.C."/>
        </authorList>
    </citation>
    <scope>NUCLEOTIDE SEQUENCE [LARGE SCALE GENOMIC DNA]</scope>
    <source>
        <strain evidence="1 2">VKM Ac-2572</strain>
    </source>
</reference>
<protein>
    <recommendedName>
        <fullName evidence="3">Phospholipase D-like protein</fullName>
    </recommendedName>
</protein>
<dbReference type="SUPFAM" id="SSF56024">
    <property type="entry name" value="Phospholipase D/nuclease"/>
    <property type="match status" value="1"/>
</dbReference>
<organism evidence="1 2">
    <name type="scientific">Kribbella steppae</name>
    <dbReference type="NCBI Taxonomy" id="2512223"/>
    <lineage>
        <taxon>Bacteria</taxon>
        <taxon>Bacillati</taxon>
        <taxon>Actinomycetota</taxon>
        <taxon>Actinomycetes</taxon>
        <taxon>Propionibacteriales</taxon>
        <taxon>Kribbellaceae</taxon>
        <taxon>Kribbella</taxon>
    </lineage>
</organism>
<sequence>MTSSFQLFQRRFGDERPGMQLLAVEEAAIPVTIVHADVLAQERKPLPIIEEFLVRLVAAGIQDGHDVADMLGLERNQVLEAAAIQVSENNLRRAGTSLALTAQGTEVVRNLAATQPVVRQLPVVFDRLVWRLADYNRSGLMTKKDARDQGRQLLPAAHKARIGLADVTAESFNALLSARDGHERRVEILRVRKIAPNTHRYLPGQLLVYGDASRGDIELAVCIDGELQRDHGLALDATNAVERLGLSVGEPEPRPILDPDLEEQRIDLAQVEQIASAAPDEAATPSTVPAVAELAVRSVGVFEHADLLTQALDTAKKRLLIISPWVRSAVVTTDFLAMLEQRLRTGAEVTIAHGYGDDDSGSDEYALKRLSNLASRYHDRFTLARLKNTHAKILIFDGQWVSTSFNWLSFRGDPERTYRMEEGTLVSIPERVDEAYDRYRKLIAEQST</sequence>
<dbReference type="Gene3D" id="3.30.870.10">
    <property type="entry name" value="Endonuclease Chain A"/>
    <property type="match status" value="1"/>
</dbReference>
<proteinExistence type="predicted"/>
<comment type="caution">
    <text evidence="1">The sequence shown here is derived from an EMBL/GenBank/DDBJ whole genome shotgun (WGS) entry which is preliminary data.</text>
</comment>
<dbReference type="EMBL" id="SLWN01000003">
    <property type="protein sequence ID" value="TCO33388.1"/>
    <property type="molecule type" value="Genomic_DNA"/>
</dbReference>
<dbReference type="AlphaFoldDB" id="A0A4R2HS85"/>
<evidence type="ECO:0000313" key="2">
    <source>
        <dbReference type="Proteomes" id="UP000294508"/>
    </source>
</evidence>
<keyword evidence="2" id="KW-1185">Reference proteome</keyword>
<evidence type="ECO:0008006" key="3">
    <source>
        <dbReference type="Google" id="ProtNLM"/>
    </source>
</evidence>
<gene>
    <name evidence="1" type="ORF">EV652_103389</name>
</gene>
<accession>A0A4R2HS85</accession>